<accession>A0AAJ1WS12</accession>
<dbReference type="Pfam" id="PF05016">
    <property type="entry name" value="ParE_toxin"/>
    <property type="match status" value="1"/>
</dbReference>
<gene>
    <name evidence="2" type="ORF">QO001_000092</name>
</gene>
<sequence length="79" mass="9144">MSGSATFGRDRAERYYAGLKALFILLAENPLMARLRDDFVRPVRLYPYRAHVVAYVEQADGILIVRVLHGRQDWARHLT</sequence>
<evidence type="ECO:0000256" key="1">
    <source>
        <dbReference type="ARBA" id="ARBA00022649"/>
    </source>
</evidence>
<dbReference type="Gene3D" id="3.30.2310.20">
    <property type="entry name" value="RelE-like"/>
    <property type="match status" value="1"/>
</dbReference>
<evidence type="ECO:0000313" key="2">
    <source>
        <dbReference type="EMBL" id="MDQ0541184.1"/>
    </source>
</evidence>
<dbReference type="AlphaFoldDB" id="A0AAJ1WS12"/>
<dbReference type="EMBL" id="JAUSWL010000001">
    <property type="protein sequence ID" value="MDQ0541184.1"/>
    <property type="molecule type" value="Genomic_DNA"/>
</dbReference>
<dbReference type="Proteomes" id="UP001223420">
    <property type="component" value="Unassembled WGS sequence"/>
</dbReference>
<protein>
    <submittedName>
        <fullName evidence="2">Toxin ParE1/3/4</fullName>
    </submittedName>
</protein>
<organism evidence="2 3">
    <name type="scientific">Methylobacterium brachiatum</name>
    <dbReference type="NCBI Taxonomy" id="269660"/>
    <lineage>
        <taxon>Bacteria</taxon>
        <taxon>Pseudomonadati</taxon>
        <taxon>Pseudomonadota</taxon>
        <taxon>Alphaproteobacteria</taxon>
        <taxon>Hyphomicrobiales</taxon>
        <taxon>Methylobacteriaceae</taxon>
        <taxon>Methylobacterium</taxon>
    </lineage>
</organism>
<keyword evidence="1" id="KW-1277">Toxin-antitoxin system</keyword>
<proteinExistence type="predicted"/>
<name>A0AAJ1WS12_9HYPH</name>
<evidence type="ECO:0000313" key="3">
    <source>
        <dbReference type="Proteomes" id="UP001223420"/>
    </source>
</evidence>
<dbReference type="InterPro" id="IPR035093">
    <property type="entry name" value="RelE/ParE_toxin_dom_sf"/>
</dbReference>
<comment type="caution">
    <text evidence="2">The sequence shown here is derived from an EMBL/GenBank/DDBJ whole genome shotgun (WGS) entry which is preliminary data.</text>
</comment>
<reference evidence="2" key="1">
    <citation type="submission" date="2023-07" db="EMBL/GenBank/DDBJ databases">
        <title>Genomic Encyclopedia of Type Strains, Phase IV (KMG-IV): sequencing the most valuable type-strain genomes for metagenomic binning, comparative biology and taxonomic classification.</title>
        <authorList>
            <person name="Goeker M."/>
        </authorList>
    </citation>
    <scope>NUCLEOTIDE SEQUENCE</scope>
    <source>
        <strain evidence="2">DSM 19569</strain>
    </source>
</reference>
<dbReference type="InterPro" id="IPR007712">
    <property type="entry name" value="RelE/ParE_toxin"/>
</dbReference>